<protein>
    <submittedName>
        <fullName evidence="2">Uncharacterized protein</fullName>
    </submittedName>
</protein>
<sequence>MPELLHEPPEQLIPSLPVRIRRGHPAGALSPAQALASGAPPLDPSSSSGTVFGCRPHAIGVRQHPSRQHCSIVLVVLPTSANILLASYVPSCLSSSHRRHLHVLLVPPAPTCYPRVTNVRTPSLHRYCLVILLMLCPLLVLFEERASNEGAPDGRADKPSACTSMPAKIVDFRSSHPFPIQSIQFIQFIQKNTESIHQQFIQNHLINSKRKQIKTFNKSRPLPSLRPPLLHVRAAPSSATAAQPRPTVVRAAAARPWPTVVNADLGGRGGREPPPPQQHGRGPPSSAPPPHGHGPPSSMRIWEGGAAGSRRRRSSTAAARRRPRRRRMATAHRGHSRSGRDGRPGVAAAASTTLAAVAMPPPRPSSQPPPAAVLPPPPSGQIRRPPLSPCSLLPDLGGGAGSVPPPPSAAAALRRHRPSPAAAAGRGGERRGEVGIGGEVNERGEGISLPAVSGEGVET</sequence>
<dbReference type="EMBL" id="AP004725">
    <property type="protein sequence ID" value="BAD45793.1"/>
    <property type="molecule type" value="Genomic_DNA"/>
</dbReference>
<feature type="compositionally biased region" description="Pro residues" evidence="1">
    <location>
        <begin position="359"/>
        <end position="379"/>
    </location>
</feature>
<evidence type="ECO:0000313" key="2">
    <source>
        <dbReference type="EMBL" id="BAD45793.1"/>
    </source>
</evidence>
<feature type="compositionally biased region" description="Low complexity" evidence="1">
    <location>
        <begin position="380"/>
        <end position="395"/>
    </location>
</feature>
<evidence type="ECO:0000313" key="3">
    <source>
        <dbReference type="Proteomes" id="UP000000763"/>
    </source>
</evidence>
<reference evidence="3" key="2">
    <citation type="journal article" date="2008" name="Nucleic Acids Res.">
        <title>The rice annotation project database (RAP-DB): 2008 update.</title>
        <authorList>
            <consortium name="The rice annotation project (RAP)"/>
        </authorList>
    </citation>
    <scope>GENOME REANNOTATION</scope>
    <source>
        <strain evidence="3">cv. Nipponbare</strain>
    </source>
</reference>
<feature type="region of interest" description="Disordered" evidence="1">
    <location>
        <begin position="235"/>
        <end position="459"/>
    </location>
</feature>
<dbReference type="AlphaFoldDB" id="Q654H4"/>
<proteinExistence type="predicted"/>
<accession>Q654H4</accession>
<gene>
    <name evidence="2" type="primary">P0412C04.5</name>
</gene>
<feature type="compositionally biased region" description="Basic residues" evidence="1">
    <location>
        <begin position="309"/>
        <end position="337"/>
    </location>
</feature>
<reference evidence="3" key="1">
    <citation type="journal article" date="2005" name="Nature">
        <title>The map-based sequence of the rice genome.</title>
        <authorList>
            <consortium name="International rice genome sequencing project (IRGSP)"/>
            <person name="Matsumoto T."/>
            <person name="Wu J."/>
            <person name="Kanamori H."/>
            <person name="Katayose Y."/>
            <person name="Fujisawa M."/>
            <person name="Namiki N."/>
            <person name="Mizuno H."/>
            <person name="Yamamoto K."/>
            <person name="Antonio B.A."/>
            <person name="Baba T."/>
            <person name="Sakata K."/>
            <person name="Nagamura Y."/>
            <person name="Aoki H."/>
            <person name="Arikawa K."/>
            <person name="Arita K."/>
            <person name="Bito T."/>
            <person name="Chiden Y."/>
            <person name="Fujitsuka N."/>
            <person name="Fukunaka R."/>
            <person name="Hamada M."/>
            <person name="Harada C."/>
            <person name="Hayashi A."/>
            <person name="Hijishita S."/>
            <person name="Honda M."/>
            <person name="Hosokawa S."/>
            <person name="Ichikawa Y."/>
            <person name="Idonuma A."/>
            <person name="Iijima M."/>
            <person name="Ikeda M."/>
            <person name="Ikeno M."/>
            <person name="Ito K."/>
            <person name="Ito S."/>
            <person name="Ito T."/>
            <person name="Ito Y."/>
            <person name="Ito Y."/>
            <person name="Iwabuchi A."/>
            <person name="Kamiya K."/>
            <person name="Karasawa W."/>
            <person name="Kurita K."/>
            <person name="Katagiri S."/>
            <person name="Kikuta A."/>
            <person name="Kobayashi H."/>
            <person name="Kobayashi N."/>
            <person name="Machita K."/>
            <person name="Maehara T."/>
            <person name="Masukawa M."/>
            <person name="Mizubayashi T."/>
            <person name="Mukai Y."/>
            <person name="Nagasaki H."/>
            <person name="Nagata Y."/>
            <person name="Naito S."/>
            <person name="Nakashima M."/>
            <person name="Nakama Y."/>
            <person name="Nakamichi Y."/>
            <person name="Nakamura M."/>
            <person name="Meguro A."/>
            <person name="Negishi M."/>
            <person name="Ohta I."/>
            <person name="Ohta T."/>
            <person name="Okamoto M."/>
            <person name="Ono N."/>
            <person name="Saji S."/>
            <person name="Sakaguchi M."/>
            <person name="Sakai K."/>
            <person name="Shibata M."/>
            <person name="Shimokawa T."/>
            <person name="Song J."/>
            <person name="Takazaki Y."/>
            <person name="Terasawa K."/>
            <person name="Tsugane M."/>
            <person name="Tsuji K."/>
            <person name="Ueda S."/>
            <person name="Waki K."/>
            <person name="Yamagata H."/>
            <person name="Yamamoto M."/>
            <person name="Yamamoto S."/>
            <person name="Yamane H."/>
            <person name="Yoshiki S."/>
            <person name="Yoshihara R."/>
            <person name="Yukawa K."/>
            <person name="Zhong H."/>
            <person name="Yano M."/>
            <person name="Yuan Q."/>
            <person name="Ouyang S."/>
            <person name="Liu J."/>
            <person name="Jones K.M."/>
            <person name="Gansberger K."/>
            <person name="Moffat K."/>
            <person name="Hill J."/>
            <person name="Bera J."/>
            <person name="Fadrosh D."/>
            <person name="Jin S."/>
            <person name="Johri S."/>
            <person name="Kim M."/>
            <person name="Overton L."/>
            <person name="Reardon M."/>
            <person name="Tsitrin T."/>
            <person name="Vuong H."/>
            <person name="Weaver B."/>
            <person name="Ciecko A."/>
            <person name="Tallon L."/>
            <person name="Jackson J."/>
            <person name="Pai G."/>
            <person name="Aken S.V."/>
            <person name="Utterback T."/>
            <person name="Reidmuller S."/>
            <person name="Feldblyum T."/>
            <person name="Hsiao J."/>
            <person name="Zismann V."/>
            <person name="Iobst S."/>
            <person name="de Vazeille A.R."/>
            <person name="Buell C.R."/>
            <person name="Ying K."/>
            <person name="Li Y."/>
            <person name="Lu T."/>
            <person name="Huang Y."/>
            <person name="Zhao Q."/>
            <person name="Feng Q."/>
            <person name="Zhang L."/>
            <person name="Zhu J."/>
            <person name="Weng Q."/>
            <person name="Mu J."/>
            <person name="Lu Y."/>
            <person name="Fan D."/>
            <person name="Liu Y."/>
            <person name="Guan J."/>
            <person name="Zhang Y."/>
            <person name="Yu S."/>
            <person name="Liu X."/>
            <person name="Zhang Y."/>
            <person name="Hong G."/>
            <person name="Han B."/>
            <person name="Choisne N."/>
            <person name="Demange N."/>
            <person name="Orjeda G."/>
            <person name="Samain S."/>
            <person name="Cattolico L."/>
            <person name="Pelletier E."/>
            <person name="Couloux A."/>
            <person name="Segurens B."/>
            <person name="Wincker P."/>
            <person name="D'Hont A."/>
            <person name="Scarpelli C."/>
            <person name="Weissenbach J."/>
            <person name="Salanoubat M."/>
            <person name="Quetier F."/>
            <person name="Yu Y."/>
            <person name="Kim H.R."/>
            <person name="Rambo T."/>
            <person name="Currie J."/>
            <person name="Collura K."/>
            <person name="Luo M."/>
            <person name="Yang T."/>
            <person name="Ammiraju J.S.S."/>
            <person name="Engler F."/>
            <person name="Soderlund C."/>
            <person name="Wing R.A."/>
            <person name="Palmer L.E."/>
            <person name="de la Bastide M."/>
            <person name="Spiegel L."/>
            <person name="Nascimento L."/>
            <person name="Zutavern T."/>
            <person name="O'Shaughnessy A."/>
            <person name="Dike S."/>
            <person name="Dedhia N."/>
            <person name="Preston R."/>
            <person name="Balija V."/>
            <person name="McCombie W.R."/>
            <person name="Chow T."/>
            <person name="Chen H."/>
            <person name="Chung M."/>
            <person name="Chen C."/>
            <person name="Shaw J."/>
            <person name="Wu H."/>
            <person name="Hsiao K."/>
            <person name="Chao Y."/>
            <person name="Chu M."/>
            <person name="Cheng C."/>
            <person name="Hour A."/>
            <person name="Lee P."/>
            <person name="Lin S."/>
            <person name="Lin Y."/>
            <person name="Liou J."/>
            <person name="Liu S."/>
            <person name="Hsing Y."/>
            <person name="Raghuvanshi S."/>
            <person name="Mohanty A."/>
            <person name="Bharti A.K."/>
            <person name="Gaur A."/>
            <person name="Gupta V."/>
            <person name="Kumar D."/>
            <person name="Ravi V."/>
            <person name="Vij S."/>
            <person name="Kapur A."/>
            <person name="Khurana P."/>
            <person name="Khurana P."/>
            <person name="Khurana J.P."/>
            <person name="Tyagi A.K."/>
            <person name="Gaikwad K."/>
            <person name="Singh A."/>
            <person name="Dalal V."/>
            <person name="Srivastava S."/>
            <person name="Dixit A."/>
            <person name="Pal A.K."/>
            <person name="Ghazi I.A."/>
            <person name="Yadav M."/>
            <person name="Pandit A."/>
            <person name="Bhargava A."/>
            <person name="Sureshbabu K."/>
            <person name="Batra K."/>
            <person name="Sharma T.R."/>
            <person name="Mohapatra T."/>
            <person name="Singh N.K."/>
            <person name="Messing J."/>
            <person name="Nelson A.B."/>
            <person name="Fuks G."/>
            <person name="Kavchok S."/>
            <person name="Keizer G."/>
            <person name="Linton E."/>
            <person name="Llaca V."/>
            <person name="Song R."/>
            <person name="Tanyolac B."/>
            <person name="Young S."/>
            <person name="Ho-Il K."/>
            <person name="Hahn J.H."/>
            <person name="Sangsakoo G."/>
            <person name="Vanavichit A."/>
            <person name="de Mattos Luiz.A.T."/>
            <person name="Zimmer P.D."/>
            <person name="Malone G."/>
            <person name="Dellagostin O."/>
            <person name="de Oliveira A.C."/>
            <person name="Bevan M."/>
            <person name="Bancroft I."/>
            <person name="Minx P."/>
            <person name="Cordum H."/>
            <person name="Wilson R."/>
            <person name="Cheng Z."/>
            <person name="Jin W."/>
            <person name="Jiang J."/>
            <person name="Leong S.A."/>
            <person name="Iwama H."/>
            <person name="Gojobori T."/>
            <person name="Itoh T."/>
            <person name="Niimura Y."/>
            <person name="Fujii Y."/>
            <person name="Habara T."/>
            <person name="Sakai H."/>
            <person name="Sato Y."/>
            <person name="Wilson G."/>
            <person name="Kumar K."/>
            <person name="McCouch S."/>
            <person name="Juretic N."/>
            <person name="Hoen D."/>
            <person name="Wright S."/>
            <person name="Bruskiewich R."/>
            <person name="Bureau T."/>
            <person name="Miyao A."/>
            <person name="Hirochika H."/>
            <person name="Nishikawa T."/>
            <person name="Kadowaki K."/>
            <person name="Sugiura M."/>
            <person name="Burr B."/>
            <person name="Sasaki T."/>
        </authorList>
    </citation>
    <scope>NUCLEOTIDE SEQUENCE [LARGE SCALE GENOMIC DNA]</scope>
    <source>
        <strain evidence="3">cv. Nipponbare</strain>
    </source>
</reference>
<organism evidence="2 3">
    <name type="scientific">Oryza sativa subsp. japonica</name>
    <name type="common">Rice</name>
    <dbReference type="NCBI Taxonomy" id="39947"/>
    <lineage>
        <taxon>Eukaryota</taxon>
        <taxon>Viridiplantae</taxon>
        <taxon>Streptophyta</taxon>
        <taxon>Embryophyta</taxon>
        <taxon>Tracheophyta</taxon>
        <taxon>Spermatophyta</taxon>
        <taxon>Magnoliopsida</taxon>
        <taxon>Liliopsida</taxon>
        <taxon>Poales</taxon>
        <taxon>Poaceae</taxon>
        <taxon>BOP clade</taxon>
        <taxon>Oryzoideae</taxon>
        <taxon>Oryzeae</taxon>
        <taxon>Oryzinae</taxon>
        <taxon>Oryza</taxon>
        <taxon>Oryza sativa</taxon>
    </lineage>
</organism>
<feature type="compositionally biased region" description="Low complexity" evidence="1">
    <location>
        <begin position="344"/>
        <end position="358"/>
    </location>
</feature>
<dbReference type="Proteomes" id="UP000000763">
    <property type="component" value="Chromosome 6"/>
</dbReference>
<feature type="compositionally biased region" description="Low complexity" evidence="1">
    <location>
        <begin position="241"/>
        <end position="261"/>
    </location>
</feature>
<name>Q654H4_ORYSJ</name>
<evidence type="ECO:0000256" key="1">
    <source>
        <dbReference type="SAM" id="MobiDB-lite"/>
    </source>
</evidence>